<dbReference type="Proteomes" id="UP000018050">
    <property type="component" value="Unassembled WGS sequence"/>
</dbReference>
<keyword evidence="9" id="KW-0418">Kinase</keyword>
<dbReference type="Gene3D" id="1.10.510.10">
    <property type="entry name" value="Transferase(Phosphotransferase) domain 1"/>
    <property type="match status" value="1"/>
</dbReference>
<dbReference type="AlphaFoldDB" id="U6GHI8"/>
<evidence type="ECO:0000256" key="5">
    <source>
        <dbReference type="PROSITE-ProRule" id="PRU10141"/>
    </source>
</evidence>
<evidence type="ECO:0000256" key="7">
    <source>
        <dbReference type="SAM" id="MobiDB-lite"/>
    </source>
</evidence>
<feature type="region of interest" description="Disordered" evidence="7">
    <location>
        <begin position="422"/>
        <end position="456"/>
    </location>
</feature>
<feature type="compositionally biased region" description="Low complexity" evidence="7">
    <location>
        <begin position="426"/>
        <end position="437"/>
    </location>
</feature>
<reference evidence="9" key="1">
    <citation type="submission" date="2013-10" db="EMBL/GenBank/DDBJ databases">
        <title>Genomic analysis of the causative agents of coccidiosis in chickens.</title>
        <authorList>
            <person name="Reid A.J."/>
            <person name="Blake D."/>
            <person name="Billington K."/>
            <person name="Browne H."/>
            <person name="Dunn M."/>
            <person name="Hung S."/>
            <person name="Kawahara F."/>
            <person name="Miranda-Saavedra D."/>
            <person name="Mourier T."/>
            <person name="Nagra H."/>
            <person name="Otto T.D."/>
            <person name="Rawlings N."/>
            <person name="Sanchez A."/>
            <person name="Sanders M."/>
            <person name="Subramaniam C."/>
            <person name="Tay Y."/>
            <person name="Dear P."/>
            <person name="Doerig C."/>
            <person name="Gruber A."/>
            <person name="Parkinson J."/>
            <person name="Shirley M."/>
            <person name="Wan K.L."/>
            <person name="Berriman M."/>
            <person name="Tomley F."/>
            <person name="Pain A."/>
        </authorList>
    </citation>
    <scope>NUCLEOTIDE SEQUENCE</scope>
    <source>
        <strain evidence="9">Houghton</strain>
    </source>
</reference>
<evidence type="ECO:0000313" key="9">
    <source>
        <dbReference type="EMBL" id="CDI79731.1"/>
    </source>
</evidence>
<evidence type="ECO:0000313" key="10">
    <source>
        <dbReference type="Proteomes" id="UP000018050"/>
    </source>
</evidence>
<accession>U6GHI8</accession>
<comment type="similarity">
    <text evidence="6">Belongs to the protein kinase superfamily.</text>
</comment>
<keyword evidence="9" id="KW-0808">Transferase</keyword>
<keyword evidence="10" id="KW-1185">Reference proteome</keyword>
<keyword evidence="2 5" id="KW-0547">Nucleotide-binding</keyword>
<keyword evidence="6" id="KW-0723">Serine/threonine-protein kinase</keyword>
<dbReference type="InterPro" id="IPR011009">
    <property type="entry name" value="Kinase-like_dom_sf"/>
</dbReference>
<dbReference type="SUPFAM" id="SSF56112">
    <property type="entry name" value="Protein kinase-like (PK-like)"/>
    <property type="match status" value="1"/>
</dbReference>
<dbReference type="EMBL" id="HG671074">
    <property type="protein sequence ID" value="CDI79731.1"/>
    <property type="molecule type" value="Genomic_DNA"/>
</dbReference>
<feature type="compositionally biased region" description="Basic residues" evidence="7">
    <location>
        <begin position="446"/>
        <end position="456"/>
    </location>
</feature>
<dbReference type="PANTHER" id="PTHR11909">
    <property type="entry name" value="CASEIN KINASE-RELATED"/>
    <property type="match status" value="1"/>
</dbReference>
<evidence type="ECO:0000256" key="1">
    <source>
        <dbReference type="ARBA" id="ARBA00012513"/>
    </source>
</evidence>
<evidence type="ECO:0000256" key="6">
    <source>
        <dbReference type="RuleBase" id="RU000304"/>
    </source>
</evidence>
<sequence length="456" mass="49296">MAAPPAAAPSTRGAAGGVRGVAGAAGTAAAGVGGNAVGATAPAAAAAAAAAALGAVAAVAGGVPSLSRVALSQSAPPACINGVYRVGRKIGSGSFGCLYEGVDQRGREVAIKLEPANTKHPQLLYEARIIKFLQGGVGIPVCFWYGLEGEWHAMVMERLGHSLEYLFNASQRVFSLPTVLQLGIQMESICVLLQLDRLAYIHQRNCIHRDVKPDNFLVGRHADGLRVYLIDFGLAKKYRDSHGKHIPYKEGKNLTGTARYASLATHLGVEQARRDDLEGLGYVLLYFMRGSLPWQGLKATSKRDKYSKITHTKMSVDLHALCGGLPECFTVYMTYCRALHFADAPDHNYLRGLFLDALQQQPKLLLAPFDWIPIVGCCSCAACQRQGPMPSVQQQEEQLRQVGLCLGKAGGAATQRTAAWRSSPAQRQQQLQQLQQQEPEEWRPWRPQRGRAARCT</sequence>
<gene>
    <name evidence="9" type="ORF">EAH_00012020</name>
</gene>
<dbReference type="InterPro" id="IPR000719">
    <property type="entry name" value="Prot_kinase_dom"/>
</dbReference>
<protein>
    <recommendedName>
        <fullName evidence="4">Casein kinase I</fullName>
        <ecNumber evidence="1">2.7.11.1</ecNumber>
    </recommendedName>
</protein>
<dbReference type="PROSITE" id="PS00107">
    <property type="entry name" value="PROTEIN_KINASE_ATP"/>
    <property type="match status" value="1"/>
</dbReference>
<dbReference type="InterPro" id="IPR050235">
    <property type="entry name" value="CK1_Ser-Thr_kinase"/>
</dbReference>
<evidence type="ECO:0000256" key="2">
    <source>
        <dbReference type="ARBA" id="ARBA00022741"/>
    </source>
</evidence>
<dbReference type="GeneID" id="25269272"/>
<dbReference type="VEuPathDB" id="ToxoDB:EAH_00012020"/>
<feature type="domain" description="Protein kinase" evidence="8">
    <location>
        <begin position="84"/>
        <end position="364"/>
    </location>
</feature>
<dbReference type="CDD" id="cd14016">
    <property type="entry name" value="STKc_CK1"/>
    <property type="match status" value="1"/>
</dbReference>
<dbReference type="PROSITE" id="PS50011">
    <property type="entry name" value="PROTEIN_KINASE_DOM"/>
    <property type="match status" value="1"/>
</dbReference>
<reference evidence="9" key="2">
    <citation type="submission" date="2013-10" db="EMBL/GenBank/DDBJ databases">
        <authorList>
            <person name="Aslett M."/>
        </authorList>
    </citation>
    <scope>NUCLEOTIDE SEQUENCE</scope>
    <source>
        <strain evidence="9">Houghton</strain>
    </source>
</reference>
<name>U6GHI8_EIMAC</name>
<dbReference type="Pfam" id="PF00069">
    <property type="entry name" value="Pkinase"/>
    <property type="match status" value="1"/>
</dbReference>
<dbReference type="GO" id="GO:0004674">
    <property type="term" value="F:protein serine/threonine kinase activity"/>
    <property type="evidence" value="ECO:0007669"/>
    <property type="project" value="UniProtKB-KW"/>
</dbReference>
<evidence type="ECO:0000259" key="8">
    <source>
        <dbReference type="PROSITE" id="PS50011"/>
    </source>
</evidence>
<dbReference type="InterPro" id="IPR008271">
    <property type="entry name" value="Ser/Thr_kinase_AS"/>
</dbReference>
<dbReference type="GO" id="GO:0005524">
    <property type="term" value="F:ATP binding"/>
    <property type="evidence" value="ECO:0007669"/>
    <property type="project" value="UniProtKB-UniRule"/>
</dbReference>
<proteinExistence type="inferred from homology"/>
<dbReference type="PROSITE" id="PS00108">
    <property type="entry name" value="PROTEIN_KINASE_ST"/>
    <property type="match status" value="1"/>
</dbReference>
<dbReference type="EC" id="2.7.11.1" evidence="1"/>
<organism evidence="9 10">
    <name type="scientific">Eimeria acervulina</name>
    <name type="common">Coccidian parasite</name>
    <dbReference type="NCBI Taxonomy" id="5801"/>
    <lineage>
        <taxon>Eukaryota</taxon>
        <taxon>Sar</taxon>
        <taxon>Alveolata</taxon>
        <taxon>Apicomplexa</taxon>
        <taxon>Conoidasida</taxon>
        <taxon>Coccidia</taxon>
        <taxon>Eucoccidiorida</taxon>
        <taxon>Eimeriorina</taxon>
        <taxon>Eimeriidae</taxon>
        <taxon>Eimeria</taxon>
    </lineage>
</organism>
<feature type="binding site" evidence="5">
    <location>
        <position position="112"/>
    </location>
    <ligand>
        <name>ATP</name>
        <dbReference type="ChEBI" id="CHEBI:30616"/>
    </ligand>
</feature>
<dbReference type="OMA" id="LAPFDWI"/>
<dbReference type="InterPro" id="IPR017441">
    <property type="entry name" value="Protein_kinase_ATP_BS"/>
</dbReference>
<dbReference type="OrthoDB" id="346212at2759"/>
<evidence type="ECO:0000256" key="3">
    <source>
        <dbReference type="ARBA" id="ARBA00022840"/>
    </source>
</evidence>
<evidence type="ECO:0000256" key="4">
    <source>
        <dbReference type="ARBA" id="ARBA00023860"/>
    </source>
</evidence>
<dbReference type="SMART" id="SM00220">
    <property type="entry name" value="S_TKc"/>
    <property type="match status" value="1"/>
</dbReference>
<dbReference type="RefSeq" id="XP_013250199.1">
    <property type="nucleotide sequence ID" value="XM_013394745.1"/>
</dbReference>
<keyword evidence="3 5" id="KW-0067">ATP-binding</keyword>